<dbReference type="Gene3D" id="1.10.287.950">
    <property type="entry name" value="Methyl-accepting chemotaxis protein"/>
    <property type="match status" value="1"/>
</dbReference>
<evidence type="ECO:0000256" key="8">
    <source>
        <dbReference type="SAM" id="Coils"/>
    </source>
</evidence>
<dbReference type="PANTHER" id="PTHR32089:SF119">
    <property type="entry name" value="METHYL-ACCEPTING CHEMOTAXIS PROTEIN CTPL"/>
    <property type="match status" value="1"/>
</dbReference>
<evidence type="ECO:0000256" key="7">
    <source>
        <dbReference type="PROSITE-ProRule" id="PRU00284"/>
    </source>
</evidence>
<feature type="coiled-coil region" evidence="8">
    <location>
        <begin position="321"/>
        <end position="354"/>
    </location>
</feature>
<gene>
    <name evidence="12" type="ORF">Y5W_01943</name>
</gene>
<keyword evidence="3 9" id="KW-1133">Transmembrane helix</keyword>
<evidence type="ECO:0000259" key="11">
    <source>
        <dbReference type="PROSITE" id="PS50885"/>
    </source>
</evidence>
<name>A0ABS0ART4_9GAMM</name>
<protein>
    <submittedName>
        <fullName evidence="12">Methyl-accepting chemotaxis protein</fullName>
    </submittedName>
</protein>
<proteinExistence type="inferred from homology"/>
<dbReference type="PANTHER" id="PTHR32089">
    <property type="entry name" value="METHYL-ACCEPTING CHEMOTAXIS PROTEIN MCPB"/>
    <property type="match status" value="1"/>
</dbReference>
<dbReference type="EMBL" id="ARXX01000026">
    <property type="protein sequence ID" value="MBF5056649.1"/>
    <property type="molecule type" value="Genomic_DNA"/>
</dbReference>
<keyword evidence="2 9" id="KW-0812">Transmembrane</keyword>
<evidence type="ECO:0000256" key="3">
    <source>
        <dbReference type="ARBA" id="ARBA00022989"/>
    </source>
</evidence>
<dbReference type="PROSITE" id="PS50885">
    <property type="entry name" value="HAMP"/>
    <property type="match status" value="1"/>
</dbReference>
<feature type="domain" description="Methyl-accepting transducer" evidence="10">
    <location>
        <begin position="398"/>
        <end position="634"/>
    </location>
</feature>
<evidence type="ECO:0000313" key="13">
    <source>
        <dbReference type="Proteomes" id="UP000662703"/>
    </source>
</evidence>
<comment type="caution">
    <text evidence="12">The sequence shown here is derived from an EMBL/GenBank/DDBJ whole genome shotgun (WGS) entry which is preliminary data.</text>
</comment>
<dbReference type="RefSeq" id="WP_194865086.1">
    <property type="nucleotide sequence ID" value="NZ_ARXX01000026.1"/>
</dbReference>
<dbReference type="Proteomes" id="UP000662703">
    <property type="component" value="Unassembled WGS sequence"/>
</dbReference>
<dbReference type="InterPro" id="IPR004089">
    <property type="entry name" value="MCPsignal_dom"/>
</dbReference>
<organism evidence="12 13">
    <name type="scientific">Alloalcanivorax profundimaris</name>
    <dbReference type="NCBI Taxonomy" id="2735259"/>
    <lineage>
        <taxon>Bacteria</taxon>
        <taxon>Pseudomonadati</taxon>
        <taxon>Pseudomonadota</taxon>
        <taxon>Gammaproteobacteria</taxon>
        <taxon>Oceanospirillales</taxon>
        <taxon>Alcanivoracaceae</taxon>
        <taxon>Alloalcanivorax</taxon>
    </lineage>
</organism>
<evidence type="ECO:0000256" key="6">
    <source>
        <dbReference type="ARBA" id="ARBA00029447"/>
    </source>
</evidence>
<dbReference type="SMART" id="SM00283">
    <property type="entry name" value="MA"/>
    <property type="match status" value="1"/>
</dbReference>
<evidence type="ECO:0000256" key="1">
    <source>
        <dbReference type="ARBA" id="ARBA00004141"/>
    </source>
</evidence>
<accession>A0ABS0ART4</accession>
<reference evidence="12 13" key="1">
    <citation type="submission" date="2012-09" db="EMBL/GenBank/DDBJ databases">
        <title>Genome Sequence of alkane-degrading Bacterium Alcanivorax sp. 521-1.</title>
        <authorList>
            <person name="Lai Q."/>
            <person name="Shao Z."/>
        </authorList>
    </citation>
    <scope>NUCLEOTIDE SEQUENCE [LARGE SCALE GENOMIC DNA]</scope>
    <source>
        <strain evidence="12 13">521-1</strain>
    </source>
</reference>
<dbReference type="InterPro" id="IPR029095">
    <property type="entry name" value="NarX-like_N"/>
</dbReference>
<dbReference type="InterPro" id="IPR003660">
    <property type="entry name" value="HAMP_dom"/>
</dbReference>
<dbReference type="Pfam" id="PF13675">
    <property type="entry name" value="PilJ"/>
    <property type="match status" value="1"/>
</dbReference>
<dbReference type="CDD" id="cd11386">
    <property type="entry name" value="MCP_signal"/>
    <property type="match status" value="1"/>
</dbReference>
<evidence type="ECO:0000256" key="9">
    <source>
        <dbReference type="SAM" id="Phobius"/>
    </source>
</evidence>
<evidence type="ECO:0000256" key="4">
    <source>
        <dbReference type="ARBA" id="ARBA00023136"/>
    </source>
</evidence>
<feature type="transmembrane region" description="Helical" evidence="9">
    <location>
        <begin position="305"/>
        <end position="324"/>
    </location>
</feature>
<keyword evidence="13" id="KW-1185">Reference proteome</keyword>
<evidence type="ECO:0000259" key="10">
    <source>
        <dbReference type="PROSITE" id="PS50111"/>
    </source>
</evidence>
<comment type="subcellular location">
    <subcellularLocation>
        <location evidence="1">Membrane</location>
        <topology evidence="1">Multi-pass membrane protein</topology>
    </subcellularLocation>
</comment>
<feature type="domain" description="HAMP" evidence="11">
    <location>
        <begin position="342"/>
        <end position="393"/>
    </location>
</feature>
<comment type="similarity">
    <text evidence="6">Belongs to the methyl-accepting chemotaxis (MCP) protein family.</text>
</comment>
<feature type="transmembrane region" description="Helical" evidence="9">
    <location>
        <begin position="21"/>
        <end position="42"/>
    </location>
</feature>
<dbReference type="Pfam" id="PF00015">
    <property type="entry name" value="MCPsignal"/>
    <property type="match status" value="1"/>
</dbReference>
<evidence type="ECO:0000313" key="12">
    <source>
        <dbReference type="EMBL" id="MBF5056649.1"/>
    </source>
</evidence>
<evidence type="ECO:0000256" key="5">
    <source>
        <dbReference type="ARBA" id="ARBA00023224"/>
    </source>
</evidence>
<dbReference type="SUPFAM" id="SSF58104">
    <property type="entry name" value="Methyl-accepting chemotaxis protein (MCP) signaling domain"/>
    <property type="match status" value="1"/>
</dbReference>
<evidence type="ECO:0000256" key="2">
    <source>
        <dbReference type="ARBA" id="ARBA00022692"/>
    </source>
</evidence>
<keyword evidence="4 9" id="KW-0472">Membrane</keyword>
<sequence length="674" mass="72269">MKFKPGNLFSKARGSAGGNPLNIALYVGLAIFIALALANFLLSATRANQAQENITAASELRVVSQQIAKNALEASSGNADAFALLQDSRGDFQAAWNQLRQEPMADEQVKQRLQSLWDQASDNTATIINGRNAVLDLHEVADTLAQAIPQLQSEYEAVVDILVENNAAPDQVAFAQRQIWLTERILRSISRVLEGDDNAVIAADNFGRDATEFGRVLNGMLEGDAAMGIERITNPEALNYLGRISRLFDEFVTQSVDAILYTAPELFQVSSAADAIFRTSQDLLQESTNLNDQFERSTTGLFPSLWLGAVCAGIAVLMFFLIMLQRNREAARRRNELESENQRNQAAILRLLDELGDLADGDLTVEATVTEDFTGAIADSINYSIDQLRSLVQTINNSAVQVASAAQETQSTAMHLAEASEHQAQEIAGASAAVNEMAVSIDQVSANAAESAAVAEKAVAIANKGAEVVQATIHGMDTIREQIQETSKRIKRLGESSQEIGDIVSLINDIADQTNILALNAAIQASMAGEAGRGFAVVADEVQRLAERSAAATKQIETLVKTIQTDTNEAVISMEATTAEVVKGARLAQDAGVALEEIENVSKNLADLIQNISNAARQQAASAGHISNTMNVIQEITSQTSAGTTATARSIGDLAEMAQEMRNSVAGFRLPEHS</sequence>
<keyword evidence="8" id="KW-0175">Coiled coil</keyword>
<keyword evidence="5 7" id="KW-0807">Transducer</keyword>
<dbReference type="PROSITE" id="PS50111">
    <property type="entry name" value="CHEMOTAXIS_TRANSDUC_2"/>
    <property type="match status" value="1"/>
</dbReference>